<sequence length="347" mass="39289">MRRRHRTVFRLILLVIPVFLIVHYLLGGPKRVPMKEGTVELDKLCSEVANDCYIVKQSVHRSQKVTRFLVSEKHSQNGYFTISSVPMKIDHTGNLAPDYSSLSFECINAMVVASYMTSSLRLNREGRVLSLGLGGGTLDMFLYSRQPLLDLTVVELDPTMEEVARKWFGAVEDARRRTVLGDGAEFVRLAAREGIKYDAIELDACNAAEELFRCPAEAFYDDETMRSMKEALTEGGVLVINLLSSNKSILYTKVKEHFPFCWMARMRTENEVVACAKKEPEEAVMEKFKEVSRALGLAARIGFVKFDRFTVPRTKIVEGDAQTKCMCTQRRIIDKGTNGSVFIDEER</sequence>
<evidence type="ECO:0000256" key="2">
    <source>
        <dbReference type="SAM" id="Phobius"/>
    </source>
</evidence>
<dbReference type="GO" id="GO:0006596">
    <property type="term" value="P:polyamine biosynthetic process"/>
    <property type="evidence" value="ECO:0007669"/>
    <property type="project" value="UniProtKB-KW"/>
</dbReference>
<dbReference type="InterPro" id="IPR029063">
    <property type="entry name" value="SAM-dependent_MTases_sf"/>
</dbReference>
<dbReference type="Proteomes" id="UP000095287">
    <property type="component" value="Unplaced"/>
</dbReference>
<keyword evidence="2" id="KW-0472">Membrane</keyword>
<reference evidence="4" key="1">
    <citation type="submission" date="2016-11" db="UniProtKB">
        <authorList>
            <consortium name="WormBaseParasite"/>
        </authorList>
    </citation>
    <scope>IDENTIFICATION</scope>
</reference>
<dbReference type="PANTHER" id="PTHR43317">
    <property type="entry name" value="THERMOSPERMINE SYNTHASE ACAULIS5"/>
    <property type="match status" value="1"/>
</dbReference>
<dbReference type="Pfam" id="PF01564">
    <property type="entry name" value="Spermine_synth"/>
    <property type="match status" value="1"/>
</dbReference>
<keyword evidence="2" id="KW-1133">Transmembrane helix</keyword>
<accession>A0A1I7YZQ9</accession>
<keyword evidence="2" id="KW-0812">Transmembrane</keyword>
<dbReference type="SUPFAM" id="SSF53335">
    <property type="entry name" value="S-adenosyl-L-methionine-dependent methyltransferases"/>
    <property type="match status" value="1"/>
</dbReference>
<evidence type="ECO:0000313" key="3">
    <source>
        <dbReference type="Proteomes" id="UP000095287"/>
    </source>
</evidence>
<feature type="transmembrane region" description="Helical" evidence="2">
    <location>
        <begin position="7"/>
        <end position="26"/>
    </location>
</feature>
<name>A0A1I7YZQ9_9BILA</name>
<keyword evidence="3" id="KW-1185">Reference proteome</keyword>
<evidence type="ECO:0000256" key="1">
    <source>
        <dbReference type="ARBA" id="ARBA00023115"/>
    </source>
</evidence>
<dbReference type="AlphaFoldDB" id="A0A1I7YZQ9"/>
<dbReference type="Gene3D" id="3.40.50.150">
    <property type="entry name" value="Vaccinia Virus protein VP39"/>
    <property type="match status" value="1"/>
</dbReference>
<protein>
    <submittedName>
        <fullName evidence="4">PABS domain-containing protein</fullName>
    </submittedName>
</protein>
<proteinExistence type="predicted"/>
<evidence type="ECO:0000313" key="4">
    <source>
        <dbReference type="WBParaSite" id="L893_g21353.t1"/>
    </source>
</evidence>
<dbReference type="PANTHER" id="PTHR43317:SF1">
    <property type="entry name" value="THERMOSPERMINE SYNTHASE ACAULIS5"/>
    <property type="match status" value="1"/>
</dbReference>
<dbReference type="WBParaSite" id="L893_g21353.t1">
    <property type="protein sequence ID" value="L893_g21353.t1"/>
    <property type="gene ID" value="L893_g21353"/>
</dbReference>
<keyword evidence="1" id="KW-0620">Polyamine biosynthesis</keyword>
<organism evidence="3 4">
    <name type="scientific">Steinernema glaseri</name>
    <dbReference type="NCBI Taxonomy" id="37863"/>
    <lineage>
        <taxon>Eukaryota</taxon>
        <taxon>Metazoa</taxon>
        <taxon>Ecdysozoa</taxon>
        <taxon>Nematoda</taxon>
        <taxon>Chromadorea</taxon>
        <taxon>Rhabditida</taxon>
        <taxon>Tylenchina</taxon>
        <taxon>Panagrolaimomorpha</taxon>
        <taxon>Strongyloidoidea</taxon>
        <taxon>Steinernematidae</taxon>
        <taxon>Steinernema</taxon>
    </lineage>
</organism>